<proteinExistence type="inferred from homology"/>
<dbReference type="InterPro" id="IPR001360">
    <property type="entry name" value="Glyco_hydro_1"/>
</dbReference>
<sequence length="261" mass="30809">MARYLCPLYYGDYPAVMLERLGDRLPKFSEEEKKLLLNSLDFLGLNHYTSRFITHATSCSEESYFYKAQEMERIVEWEGGEKIGEKAASEWLYIVPWGLRKVLNYIARKYNNPPIYITENGMDDEEDNSLPLNEILDDKLRVHYFKGYLAAVAQAIKLYELKQLQSWKFPRGYSGDRNLQISMKEIQVHYIYIFTYRDGADVRGYFAWSLLDNFEWAQGYTKRFGLVYVDYKNGLTRHPKSSAYWFSRFLKGGEKKNGKEN</sequence>
<dbReference type="SUPFAM" id="SSF51445">
    <property type="entry name" value="(Trans)glycosidases"/>
    <property type="match status" value="1"/>
</dbReference>
<name>A0A2P5X1N7_GOSBA</name>
<organism evidence="3 4">
    <name type="scientific">Gossypium barbadense</name>
    <name type="common">Sea Island cotton</name>
    <name type="synonym">Hibiscus barbadensis</name>
    <dbReference type="NCBI Taxonomy" id="3634"/>
    <lineage>
        <taxon>Eukaryota</taxon>
        <taxon>Viridiplantae</taxon>
        <taxon>Streptophyta</taxon>
        <taxon>Embryophyta</taxon>
        <taxon>Tracheophyta</taxon>
        <taxon>Spermatophyta</taxon>
        <taxon>Magnoliopsida</taxon>
        <taxon>eudicotyledons</taxon>
        <taxon>Gunneridae</taxon>
        <taxon>Pentapetalae</taxon>
        <taxon>rosids</taxon>
        <taxon>malvids</taxon>
        <taxon>Malvales</taxon>
        <taxon>Malvaceae</taxon>
        <taxon>Malvoideae</taxon>
        <taxon>Gossypium</taxon>
    </lineage>
</organism>
<accession>A0A2P5X1N7</accession>
<evidence type="ECO:0008006" key="5">
    <source>
        <dbReference type="Google" id="ProtNLM"/>
    </source>
</evidence>
<dbReference type="InterPro" id="IPR017853">
    <property type="entry name" value="GH"/>
</dbReference>
<evidence type="ECO:0000313" key="3">
    <source>
        <dbReference type="EMBL" id="PPR97250.1"/>
    </source>
</evidence>
<dbReference type="AlphaFoldDB" id="A0A2P5X1N7"/>
<dbReference type="Gene3D" id="3.20.20.80">
    <property type="entry name" value="Glycosidases"/>
    <property type="match status" value="1"/>
</dbReference>
<reference evidence="3 4" key="1">
    <citation type="submission" date="2015-01" db="EMBL/GenBank/DDBJ databases">
        <title>Genome of allotetraploid Gossypium barbadense reveals genomic plasticity and fiber elongation in cotton evolution.</title>
        <authorList>
            <person name="Chen X."/>
            <person name="Liu X."/>
            <person name="Zhao B."/>
            <person name="Zheng H."/>
            <person name="Hu Y."/>
            <person name="Lu G."/>
            <person name="Yang C."/>
            <person name="Chen J."/>
            <person name="Shan C."/>
            <person name="Zhang L."/>
            <person name="Zhou Y."/>
            <person name="Wang L."/>
            <person name="Guo W."/>
            <person name="Bai Y."/>
            <person name="Ruan J."/>
            <person name="Shangguan X."/>
            <person name="Mao Y."/>
            <person name="Jiang J."/>
            <person name="Zhu Y."/>
            <person name="Lei J."/>
            <person name="Kang H."/>
            <person name="Chen S."/>
            <person name="He X."/>
            <person name="Wang R."/>
            <person name="Wang Y."/>
            <person name="Chen J."/>
            <person name="Wang L."/>
            <person name="Yu S."/>
            <person name="Wang B."/>
            <person name="Wei J."/>
            <person name="Song S."/>
            <person name="Lu X."/>
            <person name="Gao Z."/>
            <person name="Gu W."/>
            <person name="Deng X."/>
            <person name="Ma D."/>
            <person name="Wang S."/>
            <person name="Liang W."/>
            <person name="Fang L."/>
            <person name="Cai C."/>
            <person name="Zhu X."/>
            <person name="Zhou B."/>
            <person name="Zhang Y."/>
            <person name="Chen Z."/>
            <person name="Xu S."/>
            <person name="Zhu R."/>
            <person name="Wang S."/>
            <person name="Zhang T."/>
            <person name="Zhao G."/>
        </authorList>
    </citation>
    <scope>NUCLEOTIDE SEQUENCE [LARGE SCALE GENOMIC DNA]</scope>
    <source>
        <strain evidence="4">cv. Xinhai21</strain>
        <tissue evidence="3">Leaf</tissue>
    </source>
</reference>
<evidence type="ECO:0000313" key="4">
    <source>
        <dbReference type="Proteomes" id="UP000239757"/>
    </source>
</evidence>
<dbReference type="GO" id="GO:0008422">
    <property type="term" value="F:beta-glucosidase activity"/>
    <property type="evidence" value="ECO:0007669"/>
    <property type="project" value="TreeGrafter"/>
</dbReference>
<evidence type="ECO:0000256" key="2">
    <source>
        <dbReference type="RuleBase" id="RU003690"/>
    </source>
</evidence>
<dbReference type="PANTHER" id="PTHR10353:SF310">
    <property type="entry name" value="BETA-GLUCOSIDASE 42"/>
    <property type="match status" value="1"/>
</dbReference>
<dbReference type="GO" id="GO:0005975">
    <property type="term" value="P:carbohydrate metabolic process"/>
    <property type="evidence" value="ECO:0007669"/>
    <property type="project" value="InterPro"/>
</dbReference>
<gene>
    <name evidence="3" type="ORF">GOBAR_AA23420</name>
</gene>
<evidence type="ECO:0000256" key="1">
    <source>
        <dbReference type="ARBA" id="ARBA00010838"/>
    </source>
</evidence>
<dbReference type="EMBL" id="KZ665899">
    <property type="protein sequence ID" value="PPR97250.1"/>
    <property type="molecule type" value="Genomic_DNA"/>
</dbReference>
<dbReference type="Pfam" id="PF00232">
    <property type="entry name" value="Glyco_hydro_1"/>
    <property type="match status" value="2"/>
</dbReference>
<dbReference type="OrthoDB" id="65569at2759"/>
<comment type="similarity">
    <text evidence="1 2">Belongs to the glycosyl hydrolase 1 family.</text>
</comment>
<dbReference type="PRINTS" id="PR00131">
    <property type="entry name" value="GLHYDRLASE1"/>
</dbReference>
<dbReference type="Proteomes" id="UP000239757">
    <property type="component" value="Unassembled WGS sequence"/>
</dbReference>
<dbReference type="PANTHER" id="PTHR10353">
    <property type="entry name" value="GLYCOSYL HYDROLASE"/>
    <property type="match status" value="1"/>
</dbReference>
<protein>
    <recommendedName>
        <fullName evidence="5">Thioglucosidase</fullName>
    </recommendedName>
</protein>